<accession>A0A8J2VDN8</accession>
<gene>
    <name evidence="5" type="ORF">GCM10011391_02910</name>
</gene>
<dbReference type="GO" id="GO:0015768">
    <property type="term" value="P:maltose transport"/>
    <property type="evidence" value="ECO:0007669"/>
    <property type="project" value="TreeGrafter"/>
</dbReference>
<reference evidence="5" key="2">
    <citation type="submission" date="2020-09" db="EMBL/GenBank/DDBJ databases">
        <authorList>
            <person name="Sun Q."/>
            <person name="Zhou Y."/>
        </authorList>
    </citation>
    <scope>NUCLEOTIDE SEQUENCE</scope>
    <source>
        <strain evidence="5">CGMCC 1.15371</strain>
    </source>
</reference>
<evidence type="ECO:0000256" key="4">
    <source>
        <dbReference type="SAM" id="SignalP"/>
    </source>
</evidence>
<dbReference type="Pfam" id="PF01547">
    <property type="entry name" value="SBP_bac_1"/>
    <property type="match status" value="1"/>
</dbReference>
<reference evidence="5" key="1">
    <citation type="journal article" date="2014" name="Int. J. Syst. Evol. Microbiol.">
        <title>Complete genome sequence of Corynebacterium casei LMG S-19264T (=DSM 44701T), isolated from a smear-ripened cheese.</title>
        <authorList>
            <consortium name="US DOE Joint Genome Institute (JGI-PGF)"/>
            <person name="Walter F."/>
            <person name="Albersmeier A."/>
            <person name="Kalinowski J."/>
            <person name="Ruckert C."/>
        </authorList>
    </citation>
    <scope>NUCLEOTIDE SEQUENCE</scope>
    <source>
        <strain evidence="5">CGMCC 1.15371</strain>
    </source>
</reference>
<dbReference type="GO" id="GO:1901982">
    <property type="term" value="F:maltose binding"/>
    <property type="evidence" value="ECO:0007669"/>
    <property type="project" value="TreeGrafter"/>
</dbReference>
<evidence type="ECO:0000256" key="3">
    <source>
        <dbReference type="ARBA" id="ARBA00022729"/>
    </source>
</evidence>
<dbReference type="PROSITE" id="PS01037">
    <property type="entry name" value="SBP_BACTERIAL_1"/>
    <property type="match status" value="1"/>
</dbReference>
<dbReference type="GO" id="GO:0055052">
    <property type="term" value="C:ATP-binding cassette (ABC) transporter complex, substrate-binding subunit-containing"/>
    <property type="evidence" value="ECO:0007669"/>
    <property type="project" value="TreeGrafter"/>
</dbReference>
<dbReference type="GO" id="GO:0055085">
    <property type="term" value="P:transmembrane transport"/>
    <property type="evidence" value="ECO:0007669"/>
    <property type="project" value="InterPro"/>
</dbReference>
<dbReference type="RefSeq" id="WP_188688111.1">
    <property type="nucleotide sequence ID" value="NZ_BMIR01000001.1"/>
</dbReference>
<dbReference type="GO" id="GO:0042956">
    <property type="term" value="P:maltodextrin transmembrane transport"/>
    <property type="evidence" value="ECO:0007669"/>
    <property type="project" value="TreeGrafter"/>
</dbReference>
<protein>
    <submittedName>
        <fullName evidence="5">Sugar ABC transporter substrate-binding protein</fullName>
    </submittedName>
</protein>
<dbReference type="CDD" id="cd13585">
    <property type="entry name" value="PBP2_TMBP_like"/>
    <property type="match status" value="1"/>
</dbReference>
<sequence length="431" mass="47706">MKGKFFLMLVGIVSLVLIATGCESNGGSAHSGKVTLTILAEADSADSLKAVAKGYEEKHPNVTVKVQSYPFADLFKQQQVVLNAHDPSADILYIDGPTLPDFASKGWIEPLDNYIDDSVKKEWSKSMADEVTIQGKLYAAPMNSSSQVLFYNKEILKKNGIEPPENDVNKRWTWEKLVNNAKKVKGKSNGQKVWGFAFEQANRAYQLIPLAQSLGATKLVSDDGLKSSGYTNSKEMIKAGQFMNDLYNTWKITPKISADQTNDYFSSGKLAFIEGGSWDAVDFKKAGVNFGIAPVPYFSGGKPVTPTGSWTLGVSKYSKNKSESAKLIKYMSTGEGAKKWFDLEGNLPATTHLLEQIQKDPKYKKLPYSASSLAAYEDQHDSMLRPKTPGYITWESEVDKAFENIMDGTDPKKALDESVKQMDNELEKYKN</sequence>
<evidence type="ECO:0000256" key="1">
    <source>
        <dbReference type="ARBA" id="ARBA00008520"/>
    </source>
</evidence>
<name>A0A8J2VDN8_9BACL</name>
<dbReference type="InterPro" id="IPR006059">
    <property type="entry name" value="SBP"/>
</dbReference>
<dbReference type="PANTHER" id="PTHR30061">
    <property type="entry name" value="MALTOSE-BINDING PERIPLASMIC PROTEIN"/>
    <property type="match status" value="1"/>
</dbReference>
<organism evidence="5 6">
    <name type="scientific">Pullulanibacillus camelliae</name>
    <dbReference type="NCBI Taxonomy" id="1707096"/>
    <lineage>
        <taxon>Bacteria</taxon>
        <taxon>Bacillati</taxon>
        <taxon>Bacillota</taxon>
        <taxon>Bacilli</taxon>
        <taxon>Bacillales</taxon>
        <taxon>Sporolactobacillaceae</taxon>
        <taxon>Pullulanibacillus</taxon>
    </lineage>
</organism>
<feature type="signal peptide" evidence="4">
    <location>
        <begin position="1"/>
        <end position="19"/>
    </location>
</feature>
<dbReference type="EMBL" id="BMIR01000001">
    <property type="protein sequence ID" value="GGE27844.1"/>
    <property type="molecule type" value="Genomic_DNA"/>
</dbReference>
<comment type="similarity">
    <text evidence="1">Belongs to the bacterial solute-binding protein 1 family.</text>
</comment>
<keyword evidence="3 4" id="KW-0732">Signal</keyword>
<proteinExistence type="inferred from homology"/>
<dbReference type="InterPro" id="IPR006061">
    <property type="entry name" value="SBP_1_CS"/>
</dbReference>
<keyword evidence="2" id="KW-0813">Transport</keyword>
<dbReference type="PROSITE" id="PS51257">
    <property type="entry name" value="PROKAR_LIPOPROTEIN"/>
    <property type="match status" value="1"/>
</dbReference>
<dbReference type="Gene3D" id="3.40.190.10">
    <property type="entry name" value="Periplasmic binding protein-like II"/>
    <property type="match status" value="1"/>
</dbReference>
<comment type="caution">
    <text evidence="5">The sequence shown here is derived from an EMBL/GenBank/DDBJ whole genome shotgun (WGS) entry which is preliminary data.</text>
</comment>
<dbReference type="SUPFAM" id="SSF53850">
    <property type="entry name" value="Periplasmic binding protein-like II"/>
    <property type="match status" value="1"/>
</dbReference>
<feature type="chain" id="PRO_5039632956" evidence="4">
    <location>
        <begin position="20"/>
        <end position="431"/>
    </location>
</feature>
<dbReference type="PANTHER" id="PTHR30061:SF50">
    <property type="entry name" value="MALTOSE_MALTODEXTRIN-BINDING PERIPLASMIC PROTEIN"/>
    <property type="match status" value="1"/>
</dbReference>
<dbReference type="AlphaFoldDB" id="A0A8J2VDN8"/>
<dbReference type="Proteomes" id="UP000628775">
    <property type="component" value="Unassembled WGS sequence"/>
</dbReference>
<evidence type="ECO:0000256" key="2">
    <source>
        <dbReference type="ARBA" id="ARBA00022448"/>
    </source>
</evidence>
<evidence type="ECO:0000313" key="5">
    <source>
        <dbReference type="EMBL" id="GGE27844.1"/>
    </source>
</evidence>
<evidence type="ECO:0000313" key="6">
    <source>
        <dbReference type="Proteomes" id="UP000628775"/>
    </source>
</evidence>
<keyword evidence="6" id="KW-1185">Reference proteome</keyword>